<dbReference type="Gene3D" id="1.10.630.10">
    <property type="entry name" value="Cytochrome P450"/>
    <property type="match status" value="1"/>
</dbReference>
<dbReference type="GO" id="GO:0004497">
    <property type="term" value="F:monooxygenase activity"/>
    <property type="evidence" value="ECO:0007669"/>
    <property type="project" value="InterPro"/>
</dbReference>
<keyword evidence="2" id="KW-0479">Metal-binding</keyword>
<protein>
    <submittedName>
        <fullName evidence="6">Uncharacterized protein</fullName>
    </submittedName>
</protein>
<evidence type="ECO:0000313" key="6">
    <source>
        <dbReference type="EMBL" id="CAD1836080.1"/>
    </source>
</evidence>
<evidence type="ECO:0000256" key="5">
    <source>
        <dbReference type="SAM" id="MobiDB-lite"/>
    </source>
</evidence>
<dbReference type="Pfam" id="PF00067">
    <property type="entry name" value="p450"/>
    <property type="match status" value="1"/>
</dbReference>
<reference evidence="6" key="1">
    <citation type="submission" date="2020-07" db="EMBL/GenBank/DDBJ databases">
        <authorList>
            <person name="Lin J."/>
        </authorList>
    </citation>
    <scope>NUCLEOTIDE SEQUENCE</scope>
</reference>
<accession>A0A6V7PZA9</accession>
<evidence type="ECO:0000256" key="3">
    <source>
        <dbReference type="ARBA" id="ARBA00023002"/>
    </source>
</evidence>
<evidence type="ECO:0000256" key="2">
    <source>
        <dbReference type="ARBA" id="ARBA00022723"/>
    </source>
</evidence>
<proteinExistence type="inferred from homology"/>
<feature type="compositionally biased region" description="Low complexity" evidence="5">
    <location>
        <begin position="112"/>
        <end position="136"/>
    </location>
</feature>
<organism evidence="6">
    <name type="scientific">Ananas comosus var. bracteatus</name>
    <name type="common">red pineapple</name>
    <dbReference type="NCBI Taxonomy" id="296719"/>
    <lineage>
        <taxon>Eukaryota</taxon>
        <taxon>Viridiplantae</taxon>
        <taxon>Streptophyta</taxon>
        <taxon>Embryophyta</taxon>
        <taxon>Tracheophyta</taxon>
        <taxon>Spermatophyta</taxon>
        <taxon>Magnoliopsida</taxon>
        <taxon>Liliopsida</taxon>
        <taxon>Poales</taxon>
        <taxon>Bromeliaceae</taxon>
        <taxon>Bromelioideae</taxon>
        <taxon>Ananas</taxon>
    </lineage>
</organism>
<dbReference type="EMBL" id="LR862153">
    <property type="protein sequence ID" value="CAD1836080.1"/>
    <property type="molecule type" value="Genomic_DNA"/>
</dbReference>
<evidence type="ECO:0000256" key="4">
    <source>
        <dbReference type="ARBA" id="ARBA00023004"/>
    </source>
</evidence>
<keyword evidence="4" id="KW-0408">Iron</keyword>
<keyword evidence="3" id="KW-0560">Oxidoreductase</keyword>
<feature type="region of interest" description="Disordered" evidence="5">
    <location>
        <begin position="108"/>
        <end position="148"/>
    </location>
</feature>
<dbReference type="SUPFAM" id="SSF48264">
    <property type="entry name" value="Cytochrome P450"/>
    <property type="match status" value="1"/>
</dbReference>
<dbReference type="AlphaFoldDB" id="A0A6V7PZA9"/>
<gene>
    <name evidence="6" type="ORF">CB5_LOCUS19291</name>
</gene>
<sequence length="148" mass="16549">MRRLGVGPEKKLAAARIVMDRFIAKTIAEKKQAYAKRESDDEESDLLSAYIEEKELDSSSASDDERFLRDTAMNFMLAGRDTTGSGLSWFFWLLSKNPRVEEKLLQELNTLSPPKKVNSPSSTPKSSVSWSTSAPPYANRSASSRRSP</sequence>
<dbReference type="GO" id="GO:0005506">
    <property type="term" value="F:iron ion binding"/>
    <property type="evidence" value="ECO:0007669"/>
    <property type="project" value="InterPro"/>
</dbReference>
<dbReference type="InterPro" id="IPR001128">
    <property type="entry name" value="Cyt_P450"/>
</dbReference>
<dbReference type="GO" id="GO:0016705">
    <property type="term" value="F:oxidoreductase activity, acting on paired donors, with incorporation or reduction of molecular oxygen"/>
    <property type="evidence" value="ECO:0007669"/>
    <property type="project" value="InterPro"/>
</dbReference>
<dbReference type="InterPro" id="IPR036396">
    <property type="entry name" value="Cyt_P450_sf"/>
</dbReference>
<comment type="similarity">
    <text evidence="1">Belongs to the cytochrome P450 family.</text>
</comment>
<name>A0A6V7PZA9_ANACO</name>
<evidence type="ECO:0000256" key="1">
    <source>
        <dbReference type="ARBA" id="ARBA00010617"/>
    </source>
</evidence>
<dbReference type="PANTHER" id="PTHR24296">
    <property type="entry name" value="CYTOCHROME P450"/>
    <property type="match status" value="1"/>
</dbReference>
<dbReference type="GO" id="GO:0020037">
    <property type="term" value="F:heme binding"/>
    <property type="evidence" value="ECO:0007669"/>
    <property type="project" value="InterPro"/>
</dbReference>